<sequence length="194" mass="21046">MDGSSSTKPHATNEKGEKKVIPPPPTPSGLVPLEPPLPPERMENEEEKDDDISQFKVRMRTPEYSPHQTEKDTTTPLKEGASSPEDAPQDASESVYFSPQGLSHSLSSFSSSDSNFVANVESSKEEVCLAGAVKILKKEKKSVWEAPDTISKPCTRAVVAHLAAQKLASEGPSKKAKRSKLVEGFATRPFRGTQ</sequence>
<feature type="compositionally biased region" description="Pro residues" evidence="1">
    <location>
        <begin position="21"/>
        <end position="39"/>
    </location>
</feature>
<protein>
    <submittedName>
        <fullName evidence="3">Uncharacterized protein LOC111025315 isoform X1</fullName>
    </submittedName>
</protein>
<dbReference type="KEGG" id="mcha:111025315"/>
<evidence type="ECO:0000313" key="2">
    <source>
        <dbReference type="Proteomes" id="UP000504603"/>
    </source>
</evidence>
<feature type="region of interest" description="Disordered" evidence="1">
    <location>
        <begin position="1"/>
        <end position="113"/>
    </location>
</feature>
<feature type="compositionally biased region" description="Polar residues" evidence="1">
    <location>
        <begin position="1"/>
        <end position="10"/>
    </location>
</feature>
<feature type="compositionally biased region" description="Low complexity" evidence="1">
    <location>
        <begin position="103"/>
        <end position="113"/>
    </location>
</feature>
<organism evidence="2 3">
    <name type="scientific">Momordica charantia</name>
    <name type="common">Bitter gourd</name>
    <name type="synonym">Balsam pear</name>
    <dbReference type="NCBI Taxonomy" id="3673"/>
    <lineage>
        <taxon>Eukaryota</taxon>
        <taxon>Viridiplantae</taxon>
        <taxon>Streptophyta</taxon>
        <taxon>Embryophyta</taxon>
        <taxon>Tracheophyta</taxon>
        <taxon>Spermatophyta</taxon>
        <taxon>Magnoliopsida</taxon>
        <taxon>eudicotyledons</taxon>
        <taxon>Gunneridae</taxon>
        <taxon>Pentapetalae</taxon>
        <taxon>rosids</taxon>
        <taxon>fabids</taxon>
        <taxon>Cucurbitales</taxon>
        <taxon>Cucurbitaceae</taxon>
        <taxon>Momordiceae</taxon>
        <taxon>Momordica</taxon>
    </lineage>
</organism>
<feature type="compositionally biased region" description="Acidic residues" evidence="1">
    <location>
        <begin position="43"/>
        <end position="52"/>
    </location>
</feature>
<gene>
    <name evidence="3" type="primary">LOC111025315</name>
</gene>
<feature type="compositionally biased region" description="Basic and acidic residues" evidence="1">
    <location>
        <begin position="11"/>
        <end position="20"/>
    </location>
</feature>
<feature type="region of interest" description="Disordered" evidence="1">
    <location>
        <begin position="168"/>
        <end position="194"/>
    </location>
</feature>
<reference evidence="3" key="1">
    <citation type="submission" date="2025-08" db="UniProtKB">
        <authorList>
            <consortium name="RefSeq"/>
        </authorList>
    </citation>
    <scope>IDENTIFICATION</scope>
    <source>
        <strain evidence="3">OHB3-1</strain>
    </source>
</reference>
<proteinExistence type="predicted"/>
<dbReference type="AlphaFoldDB" id="A0A6J1DX02"/>
<dbReference type="Proteomes" id="UP000504603">
    <property type="component" value="Unplaced"/>
</dbReference>
<keyword evidence="2" id="KW-1185">Reference proteome</keyword>
<evidence type="ECO:0000256" key="1">
    <source>
        <dbReference type="SAM" id="MobiDB-lite"/>
    </source>
</evidence>
<feature type="compositionally biased region" description="Polar residues" evidence="1">
    <location>
        <begin position="91"/>
        <end position="102"/>
    </location>
</feature>
<name>A0A6J1DX02_MOMCH</name>
<evidence type="ECO:0000313" key="3">
    <source>
        <dbReference type="RefSeq" id="XP_022158850.1"/>
    </source>
</evidence>
<dbReference type="RefSeq" id="XP_022158850.1">
    <property type="nucleotide sequence ID" value="XM_022303158.1"/>
</dbReference>
<accession>A0A6J1DX02</accession>
<dbReference type="GeneID" id="111025315"/>